<dbReference type="EMBL" id="WHNW01000008">
    <property type="protein sequence ID" value="MPV86570.1"/>
    <property type="molecule type" value="Genomic_DNA"/>
</dbReference>
<dbReference type="SUPFAM" id="SSF50129">
    <property type="entry name" value="GroES-like"/>
    <property type="match status" value="1"/>
</dbReference>
<gene>
    <name evidence="3" type="ORF">GCU85_07485</name>
</gene>
<feature type="domain" description="Enoyl reductase (ER)" evidence="2">
    <location>
        <begin position="14"/>
        <end position="327"/>
    </location>
</feature>
<dbReference type="InParanoid" id="A0A6N7EYD6"/>
<dbReference type="AlphaFoldDB" id="A0A6N7EYD6"/>
<dbReference type="InterPro" id="IPR051603">
    <property type="entry name" value="Zinc-ADH_QOR/CCCR"/>
</dbReference>
<dbReference type="Gene3D" id="3.90.180.10">
    <property type="entry name" value="Medium-chain alcohol dehydrogenases, catalytic domain"/>
    <property type="match status" value="1"/>
</dbReference>
<organism evidence="3 4">
    <name type="scientific">Ostreibacterium oceani</name>
    <dbReference type="NCBI Taxonomy" id="2654998"/>
    <lineage>
        <taxon>Bacteria</taxon>
        <taxon>Pseudomonadati</taxon>
        <taxon>Pseudomonadota</taxon>
        <taxon>Gammaproteobacteria</taxon>
        <taxon>Cardiobacteriales</taxon>
        <taxon>Ostreibacteriaceae</taxon>
        <taxon>Ostreibacterium</taxon>
    </lineage>
</organism>
<dbReference type="InterPro" id="IPR011032">
    <property type="entry name" value="GroES-like_sf"/>
</dbReference>
<protein>
    <submittedName>
        <fullName evidence="3">Zinc-binding dehydrogenase</fullName>
    </submittedName>
</protein>
<dbReference type="InterPro" id="IPR013154">
    <property type="entry name" value="ADH-like_N"/>
</dbReference>
<dbReference type="GO" id="GO:0016491">
    <property type="term" value="F:oxidoreductase activity"/>
    <property type="evidence" value="ECO:0007669"/>
    <property type="project" value="InterPro"/>
</dbReference>
<name>A0A6N7EYD6_9GAMM</name>
<evidence type="ECO:0000259" key="2">
    <source>
        <dbReference type="SMART" id="SM00829"/>
    </source>
</evidence>
<dbReference type="SUPFAM" id="SSF51735">
    <property type="entry name" value="NAD(P)-binding Rossmann-fold domains"/>
    <property type="match status" value="1"/>
</dbReference>
<keyword evidence="1" id="KW-0521">NADP</keyword>
<dbReference type="FunCoup" id="A0A6N7EYD6">
    <property type="interactions" value="418"/>
</dbReference>
<evidence type="ECO:0000313" key="4">
    <source>
        <dbReference type="Proteomes" id="UP000471298"/>
    </source>
</evidence>
<dbReference type="SMART" id="SM00829">
    <property type="entry name" value="PKS_ER"/>
    <property type="match status" value="1"/>
</dbReference>
<dbReference type="PANTHER" id="PTHR44154">
    <property type="entry name" value="QUINONE OXIDOREDUCTASE"/>
    <property type="match status" value="1"/>
</dbReference>
<dbReference type="Proteomes" id="UP000471298">
    <property type="component" value="Unassembled WGS sequence"/>
</dbReference>
<dbReference type="Gene3D" id="3.40.50.720">
    <property type="entry name" value="NAD(P)-binding Rossmann-like Domain"/>
    <property type="match status" value="1"/>
</dbReference>
<dbReference type="InterPro" id="IPR036291">
    <property type="entry name" value="NAD(P)-bd_dom_sf"/>
</dbReference>
<dbReference type="Pfam" id="PF13602">
    <property type="entry name" value="ADH_zinc_N_2"/>
    <property type="match status" value="1"/>
</dbReference>
<dbReference type="InterPro" id="IPR020843">
    <property type="entry name" value="ER"/>
</dbReference>
<keyword evidence="4" id="KW-1185">Reference proteome</keyword>
<accession>A0A6N7EYD6</accession>
<sequence>MTHTMKAQLINQCGAPTVFYCADLPIPKPNANQVLIKLHATSVNPIETKFRAGHVGKLHFPALLHSDFAGKIIATGELVTQFILGDAVFGNAGAIAGTGTLAEYALADARLVATAPKSIPLHHAAALPLVSITAWEALFDKAQIKPWHQVLIQGGAGGVGHIATQLAKWAGCEVWASASPSKHHFLHTFGANPIDYHEQQAFDQAKAQTIDELGFDVVFDTVGRASLDKAIEMARPNGTAVAIAGRSEHNLQLVHEKNLDLKFEFKTLGTINEHHRAHQGWILRHISRLVDQQKITPIIDETVFTLETVGEAHAYLESGQATGKVVIKITN</sequence>
<reference evidence="3 4" key="1">
    <citation type="submission" date="2019-10" db="EMBL/GenBank/DDBJ databases">
        <title>Cardiobacteriales fam. a chemoheterotrophic member of the order Cardiobacteriales, and proposal of Cardiobacteriales fam. nov.</title>
        <authorList>
            <person name="Wang C."/>
        </authorList>
    </citation>
    <scope>NUCLEOTIDE SEQUENCE [LARGE SCALE GENOMIC DNA]</scope>
    <source>
        <strain evidence="3 4">ML27</strain>
    </source>
</reference>
<proteinExistence type="predicted"/>
<dbReference type="Pfam" id="PF08240">
    <property type="entry name" value="ADH_N"/>
    <property type="match status" value="1"/>
</dbReference>
<evidence type="ECO:0000256" key="1">
    <source>
        <dbReference type="ARBA" id="ARBA00022857"/>
    </source>
</evidence>
<evidence type="ECO:0000313" key="3">
    <source>
        <dbReference type="EMBL" id="MPV86570.1"/>
    </source>
</evidence>
<comment type="caution">
    <text evidence="3">The sequence shown here is derived from an EMBL/GenBank/DDBJ whole genome shotgun (WGS) entry which is preliminary data.</text>
</comment>
<dbReference type="PANTHER" id="PTHR44154:SF1">
    <property type="entry name" value="QUINONE OXIDOREDUCTASE"/>
    <property type="match status" value="1"/>
</dbReference>